<dbReference type="EMBL" id="NAJM01000054">
    <property type="protein sequence ID" value="RVX66927.1"/>
    <property type="molecule type" value="Genomic_DNA"/>
</dbReference>
<comment type="function">
    <text evidence="1">Substrate recognition and binding subunit of the essential mitochondrial processing protease (MPP), which cleaves the mitochondrial sequence off newly imported precursors proteins.</text>
</comment>
<dbReference type="FunFam" id="3.30.830.10:FF:000023">
    <property type="entry name" value="Mitochondrial processing peptidase alpha subunit"/>
    <property type="match status" value="1"/>
</dbReference>
<dbReference type="AlphaFoldDB" id="A0A438MTG6"/>
<dbReference type="SUPFAM" id="SSF63411">
    <property type="entry name" value="LuxS/MPP-like metallohydrolase"/>
    <property type="match status" value="2"/>
</dbReference>
<feature type="domain" description="Peptidase M16 N-terminal" evidence="12">
    <location>
        <begin position="51"/>
        <end position="198"/>
    </location>
</feature>
<evidence type="ECO:0000256" key="3">
    <source>
        <dbReference type="ARBA" id="ARBA00007261"/>
    </source>
</evidence>
<feature type="region of interest" description="Disordered" evidence="11">
    <location>
        <begin position="248"/>
        <end position="304"/>
    </location>
</feature>
<keyword evidence="6" id="KW-0496">Mitochondrion</keyword>
<feature type="compositionally biased region" description="Polar residues" evidence="11">
    <location>
        <begin position="280"/>
        <end position="301"/>
    </location>
</feature>
<dbReference type="Gene3D" id="3.30.830.10">
    <property type="entry name" value="Metalloenzyme, LuxS/M16 peptidase-like"/>
    <property type="match status" value="2"/>
</dbReference>
<dbReference type="InterPro" id="IPR011765">
    <property type="entry name" value="Pept_M16_N"/>
</dbReference>
<evidence type="ECO:0000256" key="9">
    <source>
        <dbReference type="ARBA" id="ARBA00083075"/>
    </source>
</evidence>
<feature type="compositionally biased region" description="Low complexity" evidence="11">
    <location>
        <begin position="263"/>
        <end position="279"/>
    </location>
</feature>
<dbReference type="FunFam" id="3.30.830.10:FF:000032">
    <property type="entry name" value="Mitochondrial processing peptidase, alpha subunit"/>
    <property type="match status" value="1"/>
</dbReference>
<dbReference type="OrthoDB" id="277191at2759"/>
<dbReference type="Proteomes" id="UP000288859">
    <property type="component" value="Unassembled WGS sequence"/>
</dbReference>
<comment type="caution">
    <text evidence="14">The sequence shown here is derived from an EMBL/GenBank/DDBJ whole genome shotgun (WGS) entry which is preliminary data.</text>
</comment>
<dbReference type="InterPro" id="IPR011249">
    <property type="entry name" value="Metalloenz_LuxS/M16"/>
</dbReference>
<keyword evidence="5" id="KW-0809">Transit peptide</keyword>
<dbReference type="GO" id="GO:0005759">
    <property type="term" value="C:mitochondrial matrix"/>
    <property type="evidence" value="ECO:0007669"/>
    <property type="project" value="UniProtKB-SubCell"/>
</dbReference>
<gene>
    <name evidence="14" type="ORF">B0A52_09051</name>
</gene>
<dbReference type="Pfam" id="PF05193">
    <property type="entry name" value="Peptidase_M16_C"/>
    <property type="match status" value="1"/>
</dbReference>
<accession>A0A438MTG6</accession>
<evidence type="ECO:0000259" key="13">
    <source>
        <dbReference type="Pfam" id="PF05193"/>
    </source>
</evidence>
<dbReference type="Pfam" id="PF00675">
    <property type="entry name" value="Peptidase_M16"/>
    <property type="match status" value="1"/>
</dbReference>
<dbReference type="PANTHER" id="PTHR11851:SF49">
    <property type="entry name" value="MITOCHONDRIAL-PROCESSING PEPTIDASE SUBUNIT ALPHA"/>
    <property type="match status" value="1"/>
</dbReference>
<dbReference type="GO" id="GO:0006627">
    <property type="term" value="P:protein processing involved in protein targeting to mitochondrion"/>
    <property type="evidence" value="ECO:0007669"/>
    <property type="project" value="TreeGrafter"/>
</dbReference>
<dbReference type="InterPro" id="IPR050361">
    <property type="entry name" value="MPP/UQCRC_Complex"/>
</dbReference>
<evidence type="ECO:0000256" key="7">
    <source>
        <dbReference type="ARBA" id="ARBA00030006"/>
    </source>
</evidence>
<evidence type="ECO:0000256" key="10">
    <source>
        <dbReference type="RuleBase" id="RU004447"/>
    </source>
</evidence>
<feature type="domain" description="Peptidase M16 C-terminal" evidence="13">
    <location>
        <begin position="204"/>
        <end position="463"/>
    </location>
</feature>
<protein>
    <recommendedName>
        <fullName evidence="4">Mitochondrial-processing peptidase subunit alpha</fullName>
    </recommendedName>
    <alternativeName>
        <fullName evidence="7">Alpha-MPP</fullName>
    </alternativeName>
    <alternativeName>
        <fullName evidence="8">Inactive zinc metalloprotease alpha</fullName>
    </alternativeName>
    <alternativeName>
        <fullName evidence="9">Matrix processing peptidase</fullName>
    </alternativeName>
</protein>
<dbReference type="InterPro" id="IPR007863">
    <property type="entry name" value="Peptidase_M16_C"/>
</dbReference>
<comment type="subcellular location">
    <subcellularLocation>
        <location evidence="2">Mitochondrion matrix</location>
    </subcellularLocation>
</comment>
<name>A0A438MTG6_EXOME</name>
<evidence type="ECO:0000256" key="6">
    <source>
        <dbReference type="ARBA" id="ARBA00023128"/>
    </source>
</evidence>
<evidence type="ECO:0000259" key="12">
    <source>
        <dbReference type="Pfam" id="PF00675"/>
    </source>
</evidence>
<comment type="similarity">
    <text evidence="3 10">Belongs to the peptidase M16 family.</text>
</comment>
<reference evidence="14 15" key="1">
    <citation type="submission" date="2017-03" db="EMBL/GenBank/DDBJ databases">
        <title>Genomes of endolithic fungi from Antarctica.</title>
        <authorList>
            <person name="Coleine C."/>
            <person name="Masonjones S."/>
            <person name="Stajich J.E."/>
        </authorList>
    </citation>
    <scope>NUCLEOTIDE SEQUENCE [LARGE SCALE GENOMIC DNA]</scope>
    <source>
        <strain evidence="14 15">CCFEE 6314</strain>
    </source>
</reference>
<evidence type="ECO:0000313" key="14">
    <source>
        <dbReference type="EMBL" id="RVX66927.1"/>
    </source>
</evidence>
<evidence type="ECO:0000256" key="1">
    <source>
        <dbReference type="ARBA" id="ARBA00002123"/>
    </source>
</evidence>
<organism evidence="14 15">
    <name type="scientific">Exophiala mesophila</name>
    <name type="common">Black yeast-like fungus</name>
    <dbReference type="NCBI Taxonomy" id="212818"/>
    <lineage>
        <taxon>Eukaryota</taxon>
        <taxon>Fungi</taxon>
        <taxon>Dikarya</taxon>
        <taxon>Ascomycota</taxon>
        <taxon>Pezizomycotina</taxon>
        <taxon>Eurotiomycetes</taxon>
        <taxon>Chaetothyriomycetidae</taxon>
        <taxon>Chaetothyriales</taxon>
        <taxon>Herpotrichiellaceae</taxon>
        <taxon>Exophiala</taxon>
    </lineage>
</organism>
<dbReference type="VEuPathDB" id="FungiDB:PV10_04537"/>
<proteinExistence type="inferred from homology"/>
<sequence length="809" mass="88501">MRSVAVKALRNARLAAKSSKPLQRSYATVRDPNQRDPAELDHITTLPNGIRVATESLPGPFSGVGVYIDAGSRYEDESLRGVSHIVDRLAFKSTKSRAADQMIESLESLGGNVQCASSREALMYQSATFNSAVPNTIALLAETIRDPLVTEEEVEQQLETADYEIQEIWSKPDLIIPELMHMAAYKDNTLGHPLLCPKERLPYITRGLVGKYRAQFYRPERIVVAFAGVEHDLAVRLTEKYFGDMSPDVGPSLPEIQTQGADASSPAILQASQAASSSSKPTNKVLGSNNFSTSAPHQATVSPLDSSLLQPAPSSLLTQPSHYTGGYLALPVLPLPQNNLSIPLSHVHIGFEALPISSEDIYAQATLQTLLGGGGSFSAGGPGKGMYSRLYTNVLNQHGWVESCVAFNHSYTDSGLFGVAAACEPGRVGHMVDVICRELQSLTLDHGFASLQLAEVNRAKNQLRFSLLMNLESRLVELEDLGRQVQVHGRKVGVKEMCDKIDALTVADLRRVAKQIFGGKVDNRGHGTGAPTVVIQEGEPANGWTTKPVVWEDIQAGPFVNRSESIKPNILGGTQRTSNLIAIIRCCINILHSILPTLSFLFSLAVAHISLHRIDPIAPMMIKSVTSPIQYTPVIQNPLYRPFEGLDKKVHSKPLERPPCEAHLTWTFKADPFEQYILQTPSSLSSTTITATSATTSQGSVSVKSDTPICDLLVARGVLPNRPVRRVNHKETQEGQHSKSCSRNGIHRVIMQLRIEELVRKIAEQKTTFPRPDEGRYLSYQDYKRINDWVPPPPAGAALSNQDFGRNMA</sequence>
<dbReference type="InterPro" id="IPR001431">
    <property type="entry name" value="Pept_M16_Zn_BS"/>
</dbReference>
<evidence type="ECO:0000256" key="8">
    <source>
        <dbReference type="ARBA" id="ARBA00032315"/>
    </source>
</evidence>
<evidence type="ECO:0000256" key="5">
    <source>
        <dbReference type="ARBA" id="ARBA00022946"/>
    </source>
</evidence>
<dbReference type="VEuPathDB" id="FungiDB:PV10_04536"/>
<evidence type="ECO:0000313" key="15">
    <source>
        <dbReference type="Proteomes" id="UP000288859"/>
    </source>
</evidence>
<dbReference type="GO" id="GO:0046872">
    <property type="term" value="F:metal ion binding"/>
    <property type="evidence" value="ECO:0007669"/>
    <property type="project" value="InterPro"/>
</dbReference>
<dbReference type="PROSITE" id="PS00143">
    <property type="entry name" value="INSULINASE"/>
    <property type="match status" value="1"/>
</dbReference>
<evidence type="ECO:0000256" key="4">
    <source>
        <dbReference type="ARBA" id="ARBA00016741"/>
    </source>
</evidence>
<dbReference type="GO" id="GO:0004222">
    <property type="term" value="F:metalloendopeptidase activity"/>
    <property type="evidence" value="ECO:0007669"/>
    <property type="project" value="InterPro"/>
</dbReference>
<dbReference type="PANTHER" id="PTHR11851">
    <property type="entry name" value="METALLOPROTEASE"/>
    <property type="match status" value="1"/>
</dbReference>
<evidence type="ECO:0000256" key="2">
    <source>
        <dbReference type="ARBA" id="ARBA00004305"/>
    </source>
</evidence>
<evidence type="ECO:0000256" key="11">
    <source>
        <dbReference type="SAM" id="MobiDB-lite"/>
    </source>
</evidence>